<accession>A0A0C9UL79</accession>
<evidence type="ECO:0000313" key="2">
    <source>
        <dbReference type="Proteomes" id="UP000054279"/>
    </source>
</evidence>
<dbReference type="Proteomes" id="UP000054279">
    <property type="component" value="Unassembled WGS sequence"/>
</dbReference>
<protein>
    <recommendedName>
        <fullName evidence="3">Tc1-like transposase DDE domain-containing protein</fullName>
    </recommendedName>
</protein>
<dbReference type="EMBL" id="KN837186">
    <property type="protein sequence ID" value="KIJ35649.1"/>
    <property type="molecule type" value="Genomic_DNA"/>
</dbReference>
<dbReference type="InterPro" id="IPR036397">
    <property type="entry name" value="RNaseH_sf"/>
</dbReference>
<organism evidence="1 2">
    <name type="scientific">Sphaerobolus stellatus (strain SS14)</name>
    <dbReference type="NCBI Taxonomy" id="990650"/>
    <lineage>
        <taxon>Eukaryota</taxon>
        <taxon>Fungi</taxon>
        <taxon>Dikarya</taxon>
        <taxon>Basidiomycota</taxon>
        <taxon>Agaricomycotina</taxon>
        <taxon>Agaricomycetes</taxon>
        <taxon>Phallomycetidae</taxon>
        <taxon>Geastrales</taxon>
        <taxon>Sphaerobolaceae</taxon>
        <taxon>Sphaerobolus</taxon>
    </lineage>
</organism>
<dbReference type="AlphaFoldDB" id="A0A0C9UL79"/>
<keyword evidence="2" id="KW-1185">Reference proteome</keyword>
<evidence type="ECO:0000313" key="1">
    <source>
        <dbReference type="EMBL" id="KIJ35649.1"/>
    </source>
</evidence>
<name>A0A0C9UL79_SPHS4</name>
<dbReference type="PANTHER" id="PTHR35871">
    <property type="entry name" value="EXPRESSED PROTEIN"/>
    <property type="match status" value="1"/>
</dbReference>
<gene>
    <name evidence="1" type="ORF">M422DRAFT_262048</name>
</gene>
<evidence type="ECO:0008006" key="3">
    <source>
        <dbReference type="Google" id="ProtNLM"/>
    </source>
</evidence>
<dbReference type="GO" id="GO:0003676">
    <property type="term" value="F:nucleic acid binding"/>
    <property type="evidence" value="ECO:0007669"/>
    <property type="project" value="InterPro"/>
</dbReference>
<proteinExistence type="predicted"/>
<reference evidence="1 2" key="1">
    <citation type="submission" date="2014-06" db="EMBL/GenBank/DDBJ databases">
        <title>Evolutionary Origins and Diversification of the Mycorrhizal Mutualists.</title>
        <authorList>
            <consortium name="DOE Joint Genome Institute"/>
            <consortium name="Mycorrhizal Genomics Consortium"/>
            <person name="Kohler A."/>
            <person name="Kuo A."/>
            <person name="Nagy L.G."/>
            <person name="Floudas D."/>
            <person name="Copeland A."/>
            <person name="Barry K.W."/>
            <person name="Cichocki N."/>
            <person name="Veneault-Fourrey C."/>
            <person name="LaButti K."/>
            <person name="Lindquist E.A."/>
            <person name="Lipzen A."/>
            <person name="Lundell T."/>
            <person name="Morin E."/>
            <person name="Murat C."/>
            <person name="Riley R."/>
            <person name="Ohm R."/>
            <person name="Sun H."/>
            <person name="Tunlid A."/>
            <person name="Henrissat B."/>
            <person name="Grigoriev I.V."/>
            <person name="Hibbett D.S."/>
            <person name="Martin F."/>
        </authorList>
    </citation>
    <scope>NUCLEOTIDE SEQUENCE [LARGE SCALE GENOMIC DNA]</scope>
    <source>
        <strain evidence="1 2">SS14</strain>
    </source>
</reference>
<dbReference type="PANTHER" id="PTHR35871:SF1">
    <property type="entry name" value="CXC1-LIKE CYSTEINE CLUSTER ASSOCIATED WITH KDZ TRANSPOSASES DOMAIN-CONTAINING PROTEIN"/>
    <property type="match status" value="1"/>
</dbReference>
<dbReference type="HOGENOM" id="CLU_005726_8_1_1"/>
<sequence length="156" mass="17949">MAAGGEESEGALEDVHQVPTSNTCCMRKALECQQNFRHEQPLLQQVIEQAGHKCYFLPKFHCELNPIEMYWGWTKVWVHVASDGTFSKAKELVPEVLDSCPVKTIRAFYRKVWCYMNAYRKGLNTKQAEFAVKKYRSHRRCGPTVMMSLGIFDNPA</sequence>
<dbReference type="Gene3D" id="3.30.420.10">
    <property type="entry name" value="Ribonuclease H-like superfamily/Ribonuclease H"/>
    <property type="match status" value="1"/>
</dbReference>
<dbReference type="OrthoDB" id="2449121at2759"/>